<dbReference type="PROSITE" id="PS00061">
    <property type="entry name" value="ADH_SHORT"/>
    <property type="match status" value="1"/>
</dbReference>
<gene>
    <name evidence="3" type="ORF">A5779_14805</name>
</gene>
<keyword evidence="2" id="KW-0560">Oxidoreductase</keyword>
<evidence type="ECO:0000313" key="4">
    <source>
        <dbReference type="Proteomes" id="UP000094008"/>
    </source>
</evidence>
<dbReference type="SUPFAM" id="SSF51735">
    <property type="entry name" value="NAD(P)-binding Rossmann-fold domains"/>
    <property type="match status" value="1"/>
</dbReference>
<dbReference type="AlphaFoldDB" id="A0A1A0WGM3"/>
<accession>A0A1A0WGM3</accession>
<proteinExistence type="inferred from homology"/>
<dbReference type="InterPro" id="IPR020904">
    <property type="entry name" value="Sc_DH/Rdtase_CS"/>
</dbReference>
<sequence>MALKALTSKAALVTGGSRGIGAAIARRLAAEGADVAFTYHSSPERAAEVVDAITGVGAKALALQIDSAAPDAARRAVDAVLETFGRLDILVNNAGVFPNGPLETVTTADIDQAIDLHIRAPFLFSQAAAAAMSEGGRIITIGSNLADRTPFPGVTLYSTTKAAVGALARGLARDLGPRGITANVVQPGNTDTEMNPADSPEALADLPNIPLGRFAQAGEIAGAVAYLAGPDAQYVNGATLTVDGGYNA</sequence>
<dbReference type="InterPro" id="IPR036291">
    <property type="entry name" value="NAD(P)-bd_dom_sf"/>
</dbReference>
<comment type="caution">
    <text evidence="3">The sequence shown here is derived from an EMBL/GenBank/DDBJ whole genome shotgun (WGS) entry which is preliminary data.</text>
</comment>
<dbReference type="OrthoDB" id="154414at2"/>
<organism evidence="3 4">
    <name type="scientific">Mycolicibacterium peregrinum</name>
    <name type="common">Mycobacterium peregrinum</name>
    <dbReference type="NCBI Taxonomy" id="43304"/>
    <lineage>
        <taxon>Bacteria</taxon>
        <taxon>Bacillati</taxon>
        <taxon>Actinomycetota</taxon>
        <taxon>Actinomycetes</taxon>
        <taxon>Mycobacteriales</taxon>
        <taxon>Mycobacteriaceae</taxon>
        <taxon>Mycolicibacterium</taxon>
    </lineage>
</organism>
<dbReference type="Pfam" id="PF13561">
    <property type="entry name" value="adh_short_C2"/>
    <property type="match status" value="1"/>
</dbReference>
<dbReference type="PANTHER" id="PTHR43639">
    <property type="entry name" value="OXIDOREDUCTASE, SHORT-CHAIN DEHYDROGENASE/REDUCTASE FAMILY (AFU_ORTHOLOGUE AFUA_5G02870)"/>
    <property type="match status" value="1"/>
</dbReference>
<dbReference type="GO" id="GO:0016491">
    <property type="term" value="F:oxidoreductase activity"/>
    <property type="evidence" value="ECO:0007669"/>
    <property type="project" value="UniProtKB-KW"/>
</dbReference>
<dbReference type="EMBL" id="LZSY01000016">
    <property type="protein sequence ID" value="OBB97569.1"/>
    <property type="molecule type" value="Genomic_DNA"/>
</dbReference>
<dbReference type="PRINTS" id="PR00081">
    <property type="entry name" value="GDHRDH"/>
</dbReference>
<evidence type="ECO:0000313" key="3">
    <source>
        <dbReference type="EMBL" id="OBB97569.1"/>
    </source>
</evidence>
<comment type="similarity">
    <text evidence="1">Belongs to the short-chain dehydrogenases/reductases (SDR) family.</text>
</comment>
<dbReference type="Proteomes" id="UP000094008">
    <property type="component" value="Unassembled WGS sequence"/>
</dbReference>
<evidence type="ECO:0000256" key="1">
    <source>
        <dbReference type="ARBA" id="ARBA00006484"/>
    </source>
</evidence>
<dbReference type="FunFam" id="3.40.50.720:FF:000084">
    <property type="entry name" value="Short-chain dehydrogenase reductase"/>
    <property type="match status" value="1"/>
</dbReference>
<dbReference type="InterPro" id="IPR002347">
    <property type="entry name" value="SDR_fam"/>
</dbReference>
<reference evidence="4" key="1">
    <citation type="submission" date="2016-06" db="EMBL/GenBank/DDBJ databases">
        <authorList>
            <person name="Sutton G."/>
            <person name="Brinkac L."/>
            <person name="Sanka R."/>
            <person name="Adams M."/>
            <person name="Lau E."/>
            <person name="Mehaffy C."/>
            <person name="Tameris M."/>
            <person name="Hatherill M."/>
            <person name="Hanekom W."/>
            <person name="Mahomed H."/>
            <person name="Mcshane H."/>
        </authorList>
    </citation>
    <scope>NUCLEOTIDE SEQUENCE [LARGE SCALE GENOMIC DNA]</scope>
    <source>
        <strain evidence="4">852002-10433_SCH5171157</strain>
    </source>
</reference>
<dbReference type="Gene3D" id="3.40.50.720">
    <property type="entry name" value="NAD(P)-binding Rossmann-like Domain"/>
    <property type="match status" value="1"/>
</dbReference>
<protein>
    <submittedName>
        <fullName evidence="3">Oxidoreductase</fullName>
    </submittedName>
</protein>
<dbReference type="PRINTS" id="PR00080">
    <property type="entry name" value="SDRFAMILY"/>
</dbReference>
<evidence type="ECO:0000256" key="2">
    <source>
        <dbReference type="ARBA" id="ARBA00023002"/>
    </source>
</evidence>
<name>A0A1A0WGM3_MYCPR</name>
<dbReference type="RefSeq" id="WP_064878411.1">
    <property type="nucleotide sequence ID" value="NZ_LZSY01000016.1"/>
</dbReference>
<dbReference type="PANTHER" id="PTHR43639:SF1">
    <property type="entry name" value="SHORT-CHAIN DEHYDROGENASE_REDUCTASE FAMILY PROTEIN"/>
    <property type="match status" value="1"/>
</dbReference>